<comment type="subcellular location">
    <subcellularLocation>
        <location evidence="5">Cytoplasm</location>
    </subcellularLocation>
</comment>
<keyword evidence="5" id="KW-0963">Cytoplasm</keyword>
<evidence type="ECO:0000256" key="5">
    <source>
        <dbReference type="HAMAP-Rule" id="MF_00845"/>
    </source>
</evidence>
<dbReference type="PANTHER" id="PTHR46972">
    <property type="entry name" value="MONOOXYGENASE ASQM-RELATED"/>
    <property type="match status" value="1"/>
</dbReference>
<feature type="binding site" evidence="5">
    <location>
        <position position="294"/>
    </location>
    <ligand>
        <name>FAD</name>
        <dbReference type="ChEBI" id="CHEBI:57692"/>
    </ligand>
</feature>
<dbReference type="Proteomes" id="UP001197214">
    <property type="component" value="Unassembled WGS sequence"/>
</dbReference>
<feature type="domain" description="FAD-binding" evidence="6">
    <location>
        <begin position="2"/>
        <end position="344"/>
    </location>
</feature>
<dbReference type="GO" id="GO:0004497">
    <property type="term" value="F:monooxygenase activity"/>
    <property type="evidence" value="ECO:0007669"/>
    <property type="project" value="UniProtKB-KW"/>
</dbReference>
<organism evidence="7 8">
    <name type="scientific">Stakelama flava</name>
    <dbReference type="NCBI Taxonomy" id="2860338"/>
    <lineage>
        <taxon>Bacteria</taxon>
        <taxon>Pseudomonadati</taxon>
        <taxon>Pseudomonadota</taxon>
        <taxon>Alphaproteobacteria</taxon>
        <taxon>Sphingomonadales</taxon>
        <taxon>Sphingomonadaceae</taxon>
        <taxon>Stakelama</taxon>
    </lineage>
</organism>
<comment type="caution">
    <text evidence="7">The sequence shown here is derived from an EMBL/GenBank/DDBJ whole genome shotgun (WGS) entry which is preliminary data.</text>
</comment>
<keyword evidence="4 5" id="KW-0503">Monooxygenase</keyword>
<keyword evidence="5" id="KW-0547">Nucleotide-binding</keyword>
<dbReference type="PANTHER" id="PTHR46972:SF1">
    <property type="entry name" value="FAD DEPENDENT OXIDOREDUCTASE DOMAIN-CONTAINING PROTEIN"/>
    <property type="match status" value="1"/>
</dbReference>
<evidence type="ECO:0000259" key="6">
    <source>
        <dbReference type="Pfam" id="PF01494"/>
    </source>
</evidence>
<evidence type="ECO:0000313" key="8">
    <source>
        <dbReference type="Proteomes" id="UP001197214"/>
    </source>
</evidence>
<dbReference type="HAMAP" id="MF_00845">
    <property type="entry name" value="TetX_monooxygenase"/>
    <property type="match status" value="1"/>
</dbReference>
<dbReference type="InterPro" id="IPR043683">
    <property type="entry name" value="TetX_monooxygenase"/>
</dbReference>
<feature type="binding site" evidence="5">
    <location>
        <position position="46"/>
    </location>
    <ligand>
        <name>FAD</name>
        <dbReference type="ChEBI" id="CHEBI:57692"/>
    </ligand>
</feature>
<evidence type="ECO:0000256" key="1">
    <source>
        <dbReference type="ARBA" id="ARBA00022630"/>
    </source>
</evidence>
<proteinExistence type="inferred from homology"/>
<comment type="catalytic activity">
    <reaction evidence="5">
        <text>a tetracycline + NADPH + O2 + H(+) = an 11a-hydroxytetracycline + NADP(+) + H2O</text>
        <dbReference type="Rhea" id="RHEA:61444"/>
        <dbReference type="ChEBI" id="CHEBI:15377"/>
        <dbReference type="ChEBI" id="CHEBI:15378"/>
        <dbReference type="ChEBI" id="CHEBI:15379"/>
        <dbReference type="ChEBI" id="CHEBI:57783"/>
        <dbReference type="ChEBI" id="CHEBI:58349"/>
        <dbReference type="ChEBI" id="CHEBI:144644"/>
        <dbReference type="ChEBI" id="CHEBI:144645"/>
    </reaction>
</comment>
<comment type="domain">
    <text evidence="5">Consists of an N-terminal FAD-binding domain with a Rossman fold and a C-terminal substrate-binding domain.</text>
</comment>
<evidence type="ECO:0000256" key="4">
    <source>
        <dbReference type="ARBA" id="ARBA00023033"/>
    </source>
</evidence>
<evidence type="ECO:0000256" key="2">
    <source>
        <dbReference type="ARBA" id="ARBA00022827"/>
    </source>
</evidence>
<feature type="binding site" evidence="5">
    <location>
        <position position="39"/>
    </location>
    <ligand>
        <name>NADPH</name>
        <dbReference type="ChEBI" id="CHEBI:57783"/>
    </ligand>
</feature>
<keyword evidence="8" id="KW-1185">Reference proteome</keyword>
<keyword evidence="5" id="KW-0521">NADP</keyword>
<reference evidence="7 8" key="1">
    <citation type="submission" date="2021-07" db="EMBL/GenBank/DDBJ databases">
        <title>Stakelama flava sp. nov., a novel endophytic bacterium isolated from branch of Kandelia candel.</title>
        <authorList>
            <person name="Tuo L."/>
        </authorList>
    </citation>
    <scope>NUCLEOTIDE SEQUENCE [LARGE SCALE GENOMIC DNA]</scope>
    <source>
        <strain evidence="7 8">CBK3Z-3</strain>
    </source>
</reference>
<sequence>MTHVTIVGAGLGGLLLARILHLHGIAATIYEADASEQARPQGGQLDIHTHDGQVALAAAGLTEAFRAIIHEGGEATRVLDRHGTVVFEQADDGAGGRPEVLRGDLRRILIESLHADTIRWGKRLSDVTSLGGGRHALTFTDGSTVTSDLLVGADGAWSKVRSLLSAATPDYVGTSFVETYLYDADVRHPAAAEAVGGGALMALAPGQGILAHREAGGVLHAYIALNRPAAWFADIDFTDPAAARRRIVAEFASWAPALTALITDSETSPVLRMLHTLPTGHCWDRVPGVTLLGDAAHLAPPAGEGANLALFDGMQLAVALARHPGNIEAALAAYEKDMFPRGAAAAVDGHEVLRFLFAENAPFAAVDFFTNALARVSGAASDL</sequence>
<evidence type="ECO:0000256" key="3">
    <source>
        <dbReference type="ARBA" id="ARBA00023002"/>
    </source>
</evidence>
<keyword evidence="3 5" id="KW-0560">Oxidoreductase</keyword>
<gene>
    <name evidence="7" type="ORF">KY084_16155</name>
</gene>
<name>A0ABS6XQA1_9SPHN</name>
<protein>
    <recommendedName>
        <fullName evidence="5">Flavin-dependent monooxygenase</fullName>
    </recommendedName>
    <alternativeName>
        <fullName evidence="5">TetX monooxygenase</fullName>
        <shortName evidence="5">TetX</shortName>
        <ecNumber evidence="5">1.14.13.-</ecNumber>
    </alternativeName>
</protein>
<accession>A0ABS6XQA1</accession>
<comment type="cofactor">
    <cofactor evidence="5">
        <name>FAD</name>
        <dbReference type="ChEBI" id="CHEBI:57692"/>
    </cofactor>
</comment>
<feature type="binding site" evidence="5">
    <location>
        <position position="102"/>
    </location>
    <ligand>
        <name>FAD</name>
        <dbReference type="ChEBI" id="CHEBI:57692"/>
    </ligand>
</feature>
<keyword evidence="1 5" id="KW-0285">Flavoprotein</keyword>
<keyword evidence="2 5" id="KW-0274">FAD</keyword>
<comment type="function">
    <text evidence="5">An FAD-requiring monooxygenase active on some tetracycline antibiotic derivatives, which leads to their inactivation. Hydroxylates carbon 11a of tetracycline and some analogs.</text>
</comment>
<dbReference type="Pfam" id="PF01494">
    <property type="entry name" value="FAD_binding_3"/>
    <property type="match status" value="1"/>
</dbReference>
<comment type="similarity">
    <text evidence="5">Belongs to the aromatic-ring hydroxylase family. TetX subfamily.</text>
</comment>
<dbReference type="InterPro" id="IPR002938">
    <property type="entry name" value="FAD-bd"/>
</dbReference>
<evidence type="ECO:0000313" key="7">
    <source>
        <dbReference type="EMBL" id="MBW4332382.1"/>
    </source>
</evidence>
<dbReference type="RefSeq" id="WP_219239483.1">
    <property type="nucleotide sequence ID" value="NZ_JAHWZX010000028.1"/>
</dbReference>
<dbReference type="EC" id="1.14.13.-" evidence="5"/>
<dbReference type="EMBL" id="JAHWZX010000028">
    <property type="protein sequence ID" value="MBW4332382.1"/>
    <property type="molecule type" value="Genomic_DNA"/>
</dbReference>
<comment type="subunit">
    <text evidence="5">Monomer.</text>
</comment>